<dbReference type="Proteomes" id="UP000029492">
    <property type="component" value="Chromosome"/>
</dbReference>
<keyword evidence="2" id="KW-1185">Reference proteome</keyword>
<dbReference type="eggNOG" id="ENOG5033ETF">
    <property type="taxonomic scope" value="Bacteria"/>
</dbReference>
<dbReference type="RefSeq" id="WP_043357243.1">
    <property type="nucleotide sequence ID" value="NZ_CP003811.1"/>
</dbReference>
<dbReference type="STRING" id="693986.MOC_2092"/>
<dbReference type="AlphaFoldDB" id="A0A089NR23"/>
<organism evidence="1 2">
    <name type="scientific">Methylobacterium oryzae CBMB20</name>
    <dbReference type="NCBI Taxonomy" id="693986"/>
    <lineage>
        <taxon>Bacteria</taxon>
        <taxon>Pseudomonadati</taxon>
        <taxon>Pseudomonadota</taxon>
        <taxon>Alphaproteobacteria</taxon>
        <taxon>Hyphomicrobiales</taxon>
        <taxon>Methylobacteriaceae</taxon>
        <taxon>Methylobacterium</taxon>
    </lineage>
</organism>
<evidence type="ECO:0000313" key="1">
    <source>
        <dbReference type="EMBL" id="AIQ89847.1"/>
    </source>
</evidence>
<dbReference type="GeneID" id="96604409"/>
<protein>
    <submittedName>
        <fullName evidence="1">Protein of unassigned function</fullName>
    </submittedName>
</protein>
<reference evidence="1 2" key="1">
    <citation type="journal article" date="2014" name="PLoS ONE">
        <title>Genome Information of Methylobacterium oryzae, a Plant-Probiotic Methylotroph in the Phyllosphere.</title>
        <authorList>
            <person name="Kwak M.J."/>
            <person name="Jeong H."/>
            <person name="Madhaiyan M."/>
            <person name="Lee Y."/>
            <person name="Sa T.M."/>
            <person name="Oh T.K."/>
            <person name="Kim J.F."/>
        </authorList>
    </citation>
    <scope>NUCLEOTIDE SEQUENCE [LARGE SCALE GENOMIC DNA]</scope>
    <source>
        <strain evidence="1 2">CBMB20</strain>
    </source>
</reference>
<accession>A0A089NR23</accession>
<gene>
    <name evidence="1" type="ORF">MOC_2092</name>
</gene>
<dbReference type="EMBL" id="CP003811">
    <property type="protein sequence ID" value="AIQ89847.1"/>
    <property type="molecule type" value="Genomic_DNA"/>
</dbReference>
<evidence type="ECO:0000313" key="2">
    <source>
        <dbReference type="Proteomes" id="UP000029492"/>
    </source>
</evidence>
<proteinExistence type="predicted"/>
<dbReference type="HOGENOM" id="CLU_144083_1_1_5"/>
<dbReference type="KEGG" id="mor:MOC_2092"/>
<sequence length="111" mass="12563">MLLSSLARLEATIDAETTSLTVHDLRDQDDFNRRKSQSLVELARLGRTISADRLSPPEIEGLERVRAKLRRNHELLGIHLRAMQEVSDLVSTMIQSAESDGTYSAVLRYQE</sequence>
<name>A0A089NR23_9HYPH</name>